<dbReference type="PANTHER" id="PTHR10545">
    <property type="entry name" value="DIAMINE N-ACETYLTRANSFERASE"/>
    <property type="match status" value="1"/>
</dbReference>
<accession>A0A1X7PJP5</accession>
<organism evidence="5 6">
    <name type="scientific">Mesorhizobium australicum</name>
    <dbReference type="NCBI Taxonomy" id="536018"/>
    <lineage>
        <taxon>Bacteria</taxon>
        <taxon>Pseudomonadati</taxon>
        <taxon>Pseudomonadota</taxon>
        <taxon>Alphaproteobacteria</taxon>
        <taxon>Hyphomicrobiales</taxon>
        <taxon>Phyllobacteriaceae</taxon>
        <taxon>Mesorhizobium</taxon>
    </lineage>
</organism>
<evidence type="ECO:0000313" key="5">
    <source>
        <dbReference type="EMBL" id="SMH51899.1"/>
    </source>
</evidence>
<dbReference type="GO" id="GO:0008080">
    <property type="term" value="F:N-acetyltransferase activity"/>
    <property type="evidence" value="ECO:0007669"/>
    <property type="project" value="UniProtKB-ARBA"/>
</dbReference>
<dbReference type="PROSITE" id="PS51186">
    <property type="entry name" value="GNAT"/>
    <property type="match status" value="1"/>
</dbReference>
<dbReference type="Gene3D" id="3.40.630.30">
    <property type="match status" value="1"/>
</dbReference>
<dbReference type="OrthoDB" id="9805924at2"/>
<gene>
    <name evidence="5" type="ORF">SAMN02982922_4566</name>
</gene>
<dbReference type="CDD" id="cd04301">
    <property type="entry name" value="NAT_SF"/>
    <property type="match status" value="1"/>
</dbReference>
<dbReference type="RefSeq" id="WP_085466244.1">
    <property type="nucleotide sequence ID" value="NZ_FXBL01000004.1"/>
</dbReference>
<proteinExistence type="inferred from homology"/>
<protein>
    <submittedName>
        <fullName evidence="5">Acetyltransferase (GNAT) family protein</fullName>
    </submittedName>
</protein>
<evidence type="ECO:0000256" key="1">
    <source>
        <dbReference type="ARBA" id="ARBA00008694"/>
    </source>
</evidence>
<dbReference type="EMBL" id="FXBL01000004">
    <property type="protein sequence ID" value="SMH51899.1"/>
    <property type="molecule type" value="Genomic_DNA"/>
</dbReference>
<evidence type="ECO:0000256" key="2">
    <source>
        <dbReference type="ARBA" id="ARBA00022679"/>
    </source>
</evidence>
<dbReference type="FunFam" id="3.40.630.30:FF:000064">
    <property type="entry name" value="GNAT family acetyltransferase"/>
    <property type="match status" value="1"/>
</dbReference>
<evidence type="ECO:0000256" key="3">
    <source>
        <dbReference type="ARBA" id="ARBA00023315"/>
    </source>
</evidence>
<sequence length="162" mass="18072">MTLLIRDATPADAEAIHRAILAMGEVLGTAKKITSTPEIFAREGLAPGRAFEGLIAEVDGTFAGMCLYLPVFSTWLGRPGVYVQDLFVDERYRGMKIGEALIRRVARIGRARGASHLRLAVDFDNERAQRFYERIGVTRYADDYIHAAYGEAFERLSEEDVT</sequence>
<reference evidence="6" key="1">
    <citation type="submission" date="2017-04" db="EMBL/GenBank/DDBJ databases">
        <authorList>
            <person name="Varghese N."/>
            <person name="Submissions S."/>
        </authorList>
    </citation>
    <scope>NUCLEOTIDE SEQUENCE [LARGE SCALE GENOMIC DNA]</scope>
    <source>
        <strain evidence="6">B5P</strain>
    </source>
</reference>
<comment type="similarity">
    <text evidence="1">Belongs to the acetyltransferase family.</text>
</comment>
<dbReference type="AlphaFoldDB" id="A0A1X7PJP5"/>
<dbReference type="SUPFAM" id="SSF55729">
    <property type="entry name" value="Acyl-CoA N-acyltransferases (Nat)"/>
    <property type="match status" value="1"/>
</dbReference>
<evidence type="ECO:0000313" key="6">
    <source>
        <dbReference type="Proteomes" id="UP000193083"/>
    </source>
</evidence>
<dbReference type="Pfam" id="PF00583">
    <property type="entry name" value="Acetyltransf_1"/>
    <property type="match status" value="1"/>
</dbReference>
<dbReference type="InterPro" id="IPR016181">
    <property type="entry name" value="Acyl_CoA_acyltransferase"/>
</dbReference>
<evidence type="ECO:0000259" key="4">
    <source>
        <dbReference type="PROSITE" id="PS51186"/>
    </source>
</evidence>
<dbReference type="Proteomes" id="UP000193083">
    <property type="component" value="Unassembled WGS sequence"/>
</dbReference>
<keyword evidence="6" id="KW-1185">Reference proteome</keyword>
<keyword evidence="2 5" id="KW-0808">Transferase</keyword>
<keyword evidence="3" id="KW-0012">Acyltransferase</keyword>
<dbReference type="InterPro" id="IPR051016">
    <property type="entry name" value="Diverse_Substrate_AcTransf"/>
</dbReference>
<dbReference type="InterPro" id="IPR000182">
    <property type="entry name" value="GNAT_dom"/>
</dbReference>
<name>A0A1X7PJP5_9HYPH</name>
<dbReference type="PANTHER" id="PTHR10545:SF29">
    <property type="entry name" value="GH14572P-RELATED"/>
    <property type="match status" value="1"/>
</dbReference>
<feature type="domain" description="N-acetyltransferase" evidence="4">
    <location>
        <begin position="3"/>
        <end position="156"/>
    </location>
</feature>